<protein>
    <submittedName>
        <fullName evidence="2">Uncharacterized protein</fullName>
    </submittedName>
</protein>
<name>A0A2A2KMK1_9BILA</name>
<gene>
    <name evidence="2" type="ORF">WR25_05467</name>
</gene>
<proteinExistence type="predicted"/>
<accession>A0A2A2KMK1</accession>
<evidence type="ECO:0000256" key="1">
    <source>
        <dbReference type="SAM" id="MobiDB-lite"/>
    </source>
</evidence>
<reference evidence="2 3" key="1">
    <citation type="journal article" date="2017" name="Curr. Biol.">
        <title>Genome architecture and evolution of a unichromosomal asexual nematode.</title>
        <authorList>
            <person name="Fradin H."/>
            <person name="Zegar C."/>
            <person name="Gutwein M."/>
            <person name="Lucas J."/>
            <person name="Kovtun M."/>
            <person name="Corcoran D."/>
            <person name="Baugh L.R."/>
            <person name="Kiontke K."/>
            <person name="Gunsalus K."/>
            <person name="Fitch D.H."/>
            <person name="Piano F."/>
        </authorList>
    </citation>
    <scope>NUCLEOTIDE SEQUENCE [LARGE SCALE GENOMIC DNA]</scope>
    <source>
        <strain evidence="2">PF1309</strain>
    </source>
</reference>
<dbReference type="EMBL" id="LIAE01008212">
    <property type="protein sequence ID" value="PAV75110.1"/>
    <property type="molecule type" value="Genomic_DNA"/>
</dbReference>
<organism evidence="2 3">
    <name type="scientific">Diploscapter pachys</name>
    <dbReference type="NCBI Taxonomy" id="2018661"/>
    <lineage>
        <taxon>Eukaryota</taxon>
        <taxon>Metazoa</taxon>
        <taxon>Ecdysozoa</taxon>
        <taxon>Nematoda</taxon>
        <taxon>Chromadorea</taxon>
        <taxon>Rhabditida</taxon>
        <taxon>Rhabditina</taxon>
        <taxon>Rhabditomorpha</taxon>
        <taxon>Rhabditoidea</taxon>
        <taxon>Rhabditidae</taxon>
        <taxon>Diploscapter</taxon>
    </lineage>
</organism>
<feature type="region of interest" description="Disordered" evidence="1">
    <location>
        <begin position="223"/>
        <end position="253"/>
    </location>
</feature>
<keyword evidence="3" id="KW-1185">Reference proteome</keyword>
<evidence type="ECO:0000313" key="3">
    <source>
        <dbReference type="Proteomes" id="UP000218231"/>
    </source>
</evidence>
<sequence>MIISELSNDSKTTIEIKKEAIAKAEEWCVEIEGKYKECERNVSKNRESRMRRIGELQRKYDVLAIEQKQSSDRDKNRAEKVLSESEQSQSWTSLTDYRSNTQGTTDSQSGGVQSYKTTSVSFSMSDGEFRSIISGSSLFTSVPVSVSVFVSASVSTSSLPLPTNPSFSASLPPSATTVSQVTSASVSTSGSSVTSQSTDSFPEGFLRAPVARFSDWPARRSLSTSPSASSAASNTPSSAITSSDTGDSNFSSTSERILDDEVIELDPYPNAAPASVREKARRKLRELTREMMLVHANQSIQWKSTFVYCPPTSSSIKLTLRRMLIVVNGSLQSAVSAFQFPCLPPQAHIFRVVFDVDHADFC</sequence>
<feature type="region of interest" description="Disordered" evidence="1">
    <location>
        <begin position="68"/>
        <end position="114"/>
    </location>
</feature>
<evidence type="ECO:0000313" key="2">
    <source>
        <dbReference type="EMBL" id="PAV75110.1"/>
    </source>
</evidence>
<comment type="caution">
    <text evidence="2">The sequence shown here is derived from an EMBL/GenBank/DDBJ whole genome shotgun (WGS) entry which is preliminary data.</text>
</comment>
<feature type="compositionally biased region" description="Low complexity" evidence="1">
    <location>
        <begin position="223"/>
        <end position="243"/>
    </location>
</feature>
<feature type="compositionally biased region" description="Polar residues" evidence="1">
    <location>
        <begin position="84"/>
        <end position="114"/>
    </location>
</feature>
<feature type="compositionally biased region" description="Polar residues" evidence="1">
    <location>
        <begin position="244"/>
        <end position="253"/>
    </location>
</feature>
<dbReference type="Proteomes" id="UP000218231">
    <property type="component" value="Unassembled WGS sequence"/>
</dbReference>
<dbReference type="AlphaFoldDB" id="A0A2A2KMK1"/>
<feature type="compositionally biased region" description="Basic and acidic residues" evidence="1">
    <location>
        <begin position="69"/>
        <end position="83"/>
    </location>
</feature>